<accession>A0A4Y2NHZ2</accession>
<evidence type="ECO:0000313" key="2">
    <source>
        <dbReference type="Proteomes" id="UP000499080"/>
    </source>
</evidence>
<dbReference type="Proteomes" id="UP000499080">
    <property type="component" value="Unassembled WGS sequence"/>
</dbReference>
<dbReference type="EMBL" id="BGPR01009158">
    <property type="protein sequence ID" value="GBN38299.1"/>
    <property type="molecule type" value="Genomic_DNA"/>
</dbReference>
<proteinExistence type="predicted"/>
<organism evidence="1 2">
    <name type="scientific">Araneus ventricosus</name>
    <name type="common">Orbweaver spider</name>
    <name type="synonym">Epeira ventricosa</name>
    <dbReference type="NCBI Taxonomy" id="182803"/>
    <lineage>
        <taxon>Eukaryota</taxon>
        <taxon>Metazoa</taxon>
        <taxon>Ecdysozoa</taxon>
        <taxon>Arthropoda</taxon>
        <taxon>Chelicerata</taxon>
        <taxon>Arachnida</taxon>
        <taxon>Araneae</taxon>
        <taxon>Araneomorphae</taxon>
        <taxon>Entelegynae</taxon>
        <taxon>Araneoidea</taxon>
        <taxon>Araneidae</taxon>
        <taxon>Araneus</taxon>
    </lineage>
</organism>
<sequence>MKPIDMLSNSIDYFSAWNRISNAETISTNTLRSAHFGLFNSSFSASGYYARPFIISVIRVAILQNEDQLIRGRPTLNRSAQLLPSVNTAGFSGISVQRRPKHLTRSRNWQ</sequence>
<protein>
    <submittedName>
        <fullName evidence="1">Uncharacterized protein</fullName>
    </submittedName>
</protein>
<keyword evidence="2" id="KW-1185">Reference proteome</keyword>
<name>A0A4Y2NHZ2_ARAVE</name>
<evidence type="ECO:0000313" key="1">
    <source>
        <dbReference type="EMBL" id="GBN38299.1"/>
    </source>
</evidence>
<gene>
    <name evidence="1" type="ORF">AVEN_243122_1</name>
</gene>
<comment type="caution">
    <text evidence="1">The sequence shown here is derived from an EMBL/GenBank/DDBJ whole genome shotgun (WGS) entry which is preliminary data.</text>
</comment>
<reference evidence="1 2" key="1">
    <citation type="journal article" date="2019" name="Sci. Rep.">
        <title>Orb-weaving spider Araneus ventricosus genome elucidates the spidroin gene catalogue.</title>
        <authorList>
            <person name="Kono N."/>
            <person name="Nakamura H."/>
            <person name="Ohtoshi R."/>
            <person name="Moran D.A.P."/>
            <person name="Shinohara A."/>
            <person name="Yoshida Y."/>
            <person name="Fujiwara M."/>
            <person name="Mori M."/>
            <person name="Tomita M."/>
            <person name="Arakawa K."/>
        </authorList>
    </citation>
    <scope>NUCLEOTIDE SEQUENCE [LARGE SCALE GENOMIC DNA]</scope>
</reference>
<dbReference type="AlphaFoldDB" id="A0A4Y2NHZ2"/>